<keyword evidence="9 15" id="KW-0249">Electron transport</keyword>
<keyword evidence="10 15" id="KW-1133">Transmembrane helix</keyword>
<dbReference type="InterPro" id="IPR050269">
    <property type="entry name" value="ComplexI_Subunit6"/>
</dbReference>
<dbReference type="InterPro" id="IPR042106">
    <property type="entry name" value="Nuo/plastoQ_OxRdtase_6_NuoJ"/>
</dbReference>
<evidence type="ECO:0000256" key="4">
    <source>
        <dbReference type="ARBA" id="ARBA00021095"/>
    </source>
</evidence>
<evidence type="ECO:0000313" key="17">
    <source>
        <dbReference type="EMBL" id="WNX96104.1"/>
    </source>
</evidence>
<evidence type="ECO:0000256" key="16">
    <source>
        <dbReference type="SAM" id="SignalP"/>
    </source>
</evidence>
<evidence type="ECO:0000256" key="3">
    <source>
        <dbReference type="ARBA" id="ARBA00012944"/>
    </source>
</evidence>
<keyword evidence="16" id="KW-0732">Signal</keyword>
<comment type="similarity">
    <text evidence="2 15">Belongs to the complex I subunit 6 family.</text>
</comment>
<dbReference type="PANTHER" id="PTHR11435">
    <property type="entry name" value="NADH UBIQUINONE OXIDOREDUCTASE SUBUNIT ND6"/>
    <property type="match status" value="1"/>
</dbReference>
<comment type="function">
    <text evidence="15">Core subunit of the mitochondrial membrane respiratory chain NADH dehydrogenase (Complex I) which catalyzes electron transfer from NADH through the respiratory chain, using ubiquinone as an electron acceptor. Essential for the catalytic activity and assembly of complex I.</text>
</comment>
<keyword evidence="15" id="KW-0830">Ubiquinone</keyword>
<gene>
    <name evidence="17" type="primary">ND6</name>
</gene>
<evidence type="ECO:0000256" key="12">
    <source>
        <dbReference type="ARBA" id="ARBA00023128"/>
    </source>
</evidence>
<dbReference type="EC" id="7.1.1.2" evidence="3 15"/>
<evidence type="ECO:0000256" key="7">
    <source>
        <dbReference type="ARBA" id="ARBA00022692"/>
    </source>
</evidence>
<accession>A0AA96ZQW1</accession>
<evidence type="ECO:0000256" key="14">
    <source>
        <dbReference type="ARBA" id="ARBA00049551"/>
    </source>
</evidence>
<dbReference type="PANTHER" id="PTHR11435:SF1">
    <property type="entry name" value="NADH-UBIQUINONE OXIDOREDUCTASE CHAIN 6"/>
    <property type="match status" value="1"/>
</dbReference>
<evidence type="ECO:0000256" key="13">
    <source>
        <dbReference type="ARBA" id="ARBA00023136"/>
    </source>
</evidence>
<protein>
    <recommendedName>
        <fullName evidence="4 15">NADH-ubiquinone oxidoreductase chain 6</fullName>
        <ecNumber evidence="3 15">7.1.1.2</ecNumber>
    </recommendedName>
</protein>
<keyword evidence="8 15" id="KW-1278">Translocase</keyword>
<feature type="chain" id="PRO_5041638294" description="NADH-ubiquinone oxidoreductase chain 6" evidence="16">
    <location>
        <begin position="22"/>
        <end position="172"/>
    </location>
</feature>
<dbReference type="GO" id="GO:0031966">
    <property type="term" value="C:mitochondrial membrane"/>
    <property type="evidence" value="ECO:0007669"/>
    <property type="project" value="UniProtKB-SubCell"/>
</dbReference>
<feature type="transmembrane region" description="Helical" evidence="15">
    <location>
        <begin position="129"/>
        <end position="158"/>
    </location>
</feature>
<evidence type="ECO:0000256" key="6">
    <source>
        <dbReference type="ARBA" id="ARBA00022660"/>
    </source>
</evidence>
<evidence type="ECO:0000256" key="8">
    <source>
        <dbReference type="ARBA" id="ARBA00022967"/>
    </source>
</evidence>
<feature type="transmembrane region" description="Helical" evidence="15">
    <location>
        <begin position="30"/>
        <end position="46"/>
    </location>
</feature>
<name>A0AA96ZQW1_9SAUR</name>
<evidence type="ECO:0000256" key="9">
    <source>
        <dbReference type="ARBA" id="ARBA00022982"/>
    </source>
</evidence>
<dbReference type="Gene3D" id="1.20.120.1200">
    <property type="entry name" value="NADH-ubiquinone/plastoquinone oxidoreductase chain 6, subunit NuoJ"/>
    <property type="match status" value="1"/>
</dbReference>
<keyword evidence="7 15" id="KW-0812">Transmembrane</keyword>
<comment type="subcellular location">
    <subcellularLocation>
        <location evidence="1 15">Mitochondrion membrane</location>
        <topology evidence="1 15">Multi-pass membrane protein</topology>
    </subcellularLocation>
</comment>
<dbReference type="Pfam" id="PF00499">
    <property type="entry name" value="Oxidored_q3"/>
    <property type="match status" value="1"/>
</dbReference>
<dbReference type="AlphaFoldDB" id="A0AA96ZQW1"/>
<sequence>MSYFLCLLALCFIMGFVGVAANPSPYYGAVGLVVCVVGGCGGLVSFGGSFLGLVLFLIYLGGMLVVFAYSVALAAEPYPETWGDYYVFLYVAGYLMGVVCLGVCLVEAFGLYGFVGLDGGGVFDLRTDLSGVVLLFFSGGPLLLLCGWGLLLALFVVLELVRGGGHGSLRVP</sequence>
<evidence type="ECO:0000256" key="5">
    <source>
        <dbReference type="ARBA" id="ARBA00022448"/>
    </source>
</evidence>
<evidence type="ECO:0000256" key="1">
    <source>
        <dbReference type="ARBA" id="ARBA00004225"/>
    </source>
</evidence>
<feature type="signal peptide" evidence="16">
    <location>
        <begin position="1"/>
        <end position="21"/>
    </location>
</feature>
<keyword evidence="11 15" id="KW-0520">NAD</keyword>
<evidence type="ECO:0000256" key="2">
    <source>
        <dbReference type="ARBA" id="ARBA00005698"/>
    </source>
</evidence>
<feature type="transmembrane region" description="Helical" evidence="15">
    <location>
        <begin position="53"/>
        <end position="75"/>
    </location>
</feature>
<dbReference type="GO" id="GO:0008137">
    <property type="term" value="F:NADH dehydrogenase (ubiquinone) activity"/>
    <property type="evidence" value="ECO:0007669"/>
    <property type="project" value="UniProtKB-UniRule"/>
</dbReference>
<dbReference type="EMBL" id="OR537229">
    <property type="protein sequence ID" value="WNX96104.1"/>
    <property type="molecule type" value="Genomic_DNA"/>
</dbReference>
<organism evidence="17">
    <name type="scientific">Tenuidactylus dadunensis</name>
    <dbReference type="NCBI Taxonomy" id="3079921"/>
    <lineage>
        <taxon>Eukaryota</taxon>
        <taxon>Metazoa</taxon>
        <taxon>Chordata</taxon>
        <taxon>Craniata</taxon>
        <taxon>Vertebrata</taxon>
        <taxon>Euteleostomi</taxon>
        <taxon>Lepidosauria</taxon>
        <taxon>Squamata</taxon>
        <taxon>Bifurcata</taxon>
        <taxon>Gekkota</taxon>
        <taxon>Gekkonidae</taxon>
        <taxon>Gekkoninae</taxon>
        <taxon>Tenuidactylus</taxon>
    </lineage>
</organism>
<keyword evidence="12 15" id="KW-0496">Mitochondrion</keyword>
<dbReference type="InterPro" id="IPR001457">
    <property type="entry name" value="NADH_UbQ/plastoQ_OxRdtase_su6"/>
</dbReference>
<evidence type="ECO:0000256" key="10">
    <source>
        <dbReference type="ARBA" id="ARBA00022989"/>
    </source>
</evidence>
<dbReference type="RefSeq" id="YP_010976667.1">
    <property type="nucleotide sequence ID" value="NC_084104.1"/>
</dbReference>
<keyword evidence="6 15" id="KW-0679">Respiratory chain</keyword>
<evidence type="ECO:0000256" key="11">
    <source>
        <dbReference type="ARBA" id="ARBA00023027"/>
    </source>
</evidence>
<dbReference type="CTD" id="4541"/>
<keyword evidence="13 15" id="KW-0472">Membrane</keyword>
<feature type="transmembrane region" description="Helical" evidence="15">
    <location>
        <begin position="87"/>
        <end position="117"/>
    </location>
</feature>
<reference evidence="17" key="1">
    <citation type="submission" date="2023-09" db="EMBL/GenBank/DDBJ databases">
        <title>The first complete mitochondrial DNA of Tenuidactylus dadunensis (Squamata: Gekkonidae)and its phylogeny.</title>
        <authorList>
            <person name="Liang Q."/>
            <person name="Shi L."/>
        </authorList>
    </citation>
    <scope>NUCLEOTIDE SEQUENCE</scope>
    <source>
        <tissue evidence="17">Tail</tissue>
    </source>
</reference>
<keyword evidence="5 15" id="KW-0813">Transport</keyword>
<geneLocation type="mitochondrion" evidence="17"/>
<evidence type="ECO:0000256" key="15">
    <source>
        <dbReference type="RuleBase" id="RU004430"/>
    </source>
</evidence>
<dbReference type="GeneID" id="86115752"/>
<comment type="catalytic activity">
    <reaction evidence="14 15">
        <text>a ubiquinone + NADH + 5 H(+)(in) = a ubiquinol + NAD(+) + 4 H(+)(out)</text>
        <dbReference type="Rhea" id="RHEA:29091"/>
        <dbReference type="Rhea" id="RHEA-COMP:9565"/>
        <dbReference type="Rhea" id="RHEA-COMP:9566"/>
        <dbReference type="ChEBI" id="CHEBI:15378"/>
        <dbReference type="ChEBI" id="CHEBI:16389"/>
        <dbReference type="ChEBI" id="CHEBI:17976"/>
        <dbReference type="ChEBI" id="CHEBI:57540"/>
        <dbReference type="ChEBI" id="CHEBI:57945"/>
        <dbReference type="EC" id="7.1.1.2"/>
    </reaction>
</comment>
<proteinExistence type="inferred from homology"/>